<proteinExistence type="predicted"/>
<geneLocation type="plasmid" evidence="3">
    <name>pmppla107</name>
</geneLocation>
<accession>A0AAD0M5T5</accession>
<sequence>MLILLGIGAIVGSMYPIVLKSTIPLMWLDEANAKGWNAQLQSIGVHLLARGRIEVYPLWVCVTSSCVGWVLLWAGGTLVRLRSETHVWSSVISKSFWTKAYLWKQPDETISVSRARNVKRKA</sequence>
<gene>
    <name evidence="2" type="ORF">PLA107_029845</name>
</gene>
<dbReference type="Proteomes" id="UP000006426">
    <property type="component" value="Plasmid pmppla107"/>
</dbReference>
<evidence type="ECO:0000313" key="2">
    <source>
        <dbReference type="EMBL" id="AXH59431.1"/>
    </source>
</evidence>
<protein>
    <submittedName>
        <fullName evidence="2">Uncharacterized protein</fullName>
    </submittedName>
</protein>
<keyword evidence="1" id="KW-1133">Transmembrane helix</keyword>
<dbReference type="EMBL" id="CP031226">
    <property type="protein sequence ID" value="AXH59431.1"/>
    <property type="molecule type" value="Genomic_DNA"/>
</dbReference>
<evidence type="ECO:0000313" key="3">
    <source>
        <dbReference type="Proteomes" id="UP000006426"/>
    </source>
</evidence>
<keyword evidence="1" id="KW-0472">Membrane</keyword>
<organism evidence="2 3">
    <name type="scientific">Pseudomonas amygdali pv. lachrymans str. M301315</name>
    <dbReference type="NCBI Taxonomy" id="629260"/>
    <lineage>
        <taxon>Bacteria</taxon>
        <taxon>Pseudomonadati</taxon>
        <taxon>Pseudomonadota</taxon>
        <taxon>Gammaproteobacteria</taxon>
        <taxon>Pseudomonadales</taxon>
        <taxon>Pseudomonadaceae</taxon>
        <taxon>Pseudomonas</taxon>
        <taxon>Pseudomonas amygdali</taxon>
    </lineage>
</organism>
<evidence type="ECO:0000256" key="1">
    <source>
        <dbReference type="SAM" id="Phobius"/>
    </source>
</evidence>
<feature type="transmembrane region" description="Helical" evidence="1">
    <location>
        <begin position="56"/>
        <end position="74"/>
    </location>
</feature>
<keyword evidence="1" id="KW-0812">Transmembrane</keyword>
<keyword evidence="2" id="KW-0614">Plasmid</keyword>
<reference evidence="2 3" key="1">
    <citation type="journal article" date="2011" name="PLoS Pathog.">
        <title>Dynamic evolution of pathogenicity revealed by sequencing and comparative genomics of 19 Pseudomonas syringae isolates.</title>
        <authorList>
            <person name="Baltrus D.A."/>
            <person name="Nishimura M.T."/>
            <person name="Romanchuk A."/>
            <person name="Chang J.H."/>
            <person name="Mukhtar M.S."/>
            <person name="Cherkis K."/>
            <person name="Roach J."/>
            <person name="Grant S.R."/>
            <person name="Jones C.D."/>
            <person name="Dangl J.L."/>
        </authorList>
    </citation>
    <scope>NUCLEOTIDE SEQUENCE [LARGE SCALE GENOMIC DNA]</scope>
    <source>
        <strain evidence="2 3">M301315</strain>
    </source>
</reference>
<dbReference type="AlphaFoldDB" id="A0AAD0M5T5"/>
<name>A0AAD0M5T5_PSEAV</name>